<evidence type="ECO:0000256" key="1">
    <source>
        <dbReference type="ARBA" id="ARBA00004571"/>
    </source>
</evidence>
<dbReference type="Pfam" id="PF07715">
    <property type="entry name" value="Plug"/>
    <property type="match status" value="1"/>
</dbReference>
<feature type="signal peptide" evidence="9">
    <location>
        <begin position="1"/>
        <end position="21"/>
    </location>
</feature>
<dbReference type="PANTHER" id="PTHR30069">
    <property type="entry name" value="TONB-DEPENDENT OUTER MEMBRANE RECEPTOR"/>
    <property type="match status" value="1"/>
</dbReference>
<comment type="subcellular location">
    <subcellularLocation>
        <location evidence="1 8">Cell outer membrane</location>
        <topology evidence="1 8">Multi-pass membrane protein</topology>
    </subcellularLocation>
</comment>
<dbReference type="SUPFAM" id="SSF49464">
    <property type="entry name" value="Carboxypeptidase regulatory domain-like"/>
    <property type="match status" value="1"/>
</dbReference>
<evidence type="ECO:0000313" key="11">
    <source>
        <dbReference type="EMBL" id="BDD10737.1"/>
    </source>
</evidence>
<dbReference type="FunFam" id="2.60.40.1120:FF:000003">
    <property type="entry name" value="Outer membrane protein Omp121"/>
    <property type="match status" value="1"/>
</dbReference>
<feature type="domain" description="TonB-dependent receptor plug" evidence="10">
    <location>
        <begin position="120"/>
        <end position="223"/>
    </location>
</feature>
<keyword evidence="5 9" id="KW-0732">Signal</keyword>
<keyword evidence="4 8" id="KW-0812">Transmembrane</keyword>
<evidence type="ECO:0000256" key="7">
    <source>
        <dbReference type="ARBA" id="ARBA00023237"/>
    </source>
</evidence>
<dbReference type="RefSeq" id="WP_338392273.1">
    <property type="nucleotide sequence ID" value="NZ_AP025314.1"/>
</dbReference>
<keyword evidence="3 8" id="KW-1134">Transmembrane beta strand</keyword>
<keyword evidence="12" id="KW-1185">Reference proteome</keyword>
<evidence type="ECO:0000256" key="2">
    <source>
        <dbReference type="ARBA" id="ARBA00022448"/>
    </source>
</evidence>
<accession>A0AAU9CRX2</accession>
<dbReference type="Gene3D" id="2.40.170.20">
    <property type="entry name" value="TonB-dependent receptor, beta-barrel domain"/>
    <property type="match status" value="1"/>
</dbReference>
<dbReference type="InterPro" id="IPR037066">
    <property type="entry name" value="Plug_dom_sf"/>
</dbReference>
<keyword evidence="7 8" id="KW-0998">Cell outer membrane</keyword>
<dbReference type="GO" id="GO:0015344">
    <property type="term" value="F:siderophore uptake transmembrane transporter activity"/>
    <property type="evidence" value="ECO:0007669"/>
    <property type="project" value="TreeGrafter"/>
</dbReference>
<dbReference type="InterPro" id="IPR023996">
    <property type="entry name" value="TonB-dep_OMP_SusC/RagA"/>
</dbReference>
<sequence length="1080" mass="119754">MGKRLLALCTVFFLSLSVVLAQEKTVSGTVTAEESGEPIPGVSVRVKGTTIGTITDIDGKYTIKAPADSKILAFSFIGLVTEEIKIGSQSKIDMVMTADLKQLEEVVVIGYGEAKKNTFTGTAVKVDAKKLEAKNVANVAQALAGEAAGVQVINTSGQPGTAPTIRIRGYGSVNGSRAPLYVVDGLPFNGNISSLNPSDIESMTILKDASATAIYGSRGANGVVVITTKRGSSRKSDIEVEAKFGTNMRLLSEYDVISSPEEFTELTWQGLRNKALLNQQKSTVDPKFNDAVQYANTSLFNTAEGISPFYNMWNAEGSALINPATGQFNNGITRKYTPESWEDHLFDNAKRTELNVKFSGGNDKSQFYTSFGLLDDQGYYINSDFKRYTGRVNVSHKIRSWLSGDMNLGYTRSERNSPGQTEDSANGFWYLNNIPSIYPVYIRDEDGKLIEDKVLGGYRYDLGDGNGSGQRGFSPLANPVATTNFNVDERIVHEVSAKGRVKATFTDWLSASTSFGLQFRNSSRDRLNNAFYGLGEGRGGSITKNKYETFSYTWLKMLNFDKSYGLHNISAFAAHENTLFEYKYLYTSMSNLADPFGRELNNGVVSTPGRSYIEDYTLESFFGQVKYDFDEKYFVQMVVRRDGSSRFLGDNKWGNFGSLGLAWAISKEDFLSSVGWLDFLKLKASYGIIGDQGTSYYPGYNRFKVQNNNDKIALSFDYKGNPDLTWETSKMLQAGFEFQIFDRISGSVDVYRKDTEDLVFDRRTAPSLGYAIIKVNDGSMRNQGIEFSLNADIIKTHDFNLSFNINGAIEDNEITKMPIEPATGEPKKIDIDSYFGRSEGRSLYDIYTTKFAGVDPQTGKSQWERYYYETIENGESVKTTIKSLHDEAEKVPEGKEIKKELTTDYSDATRMYLDKTTIPKVRGAFGFNAGYKGISLSTQFLYSLGGYAYDRQYAGLMGDNTPGNNNWHTDIRNRWQKPGDVTDVPALTAGENTNVSSASSRFVTKSDYLALNNIRLGYSLPSKVAEKLSLKSVQFWVSGDNLWVFSKRDGFNPITSEAGTSSVYTYTPLATFTGGLKVNF</sequence>
<dbReference type="InterPro" id="IPR039426">
    <property type="entry name" value="TonB-dep_rcpt-like"/>
</dbReference>
<evidence type="ECO:0000256" key="5">
    <source>
        <dbReference type="ARBA" id="ARBA00022729"/>
    </source>
</evidence>
<dbReference type="FunFam" id="2.170.130.10:FF:000008">
    <property type="entry name" value="SusC/RagA family TonB-linked outer membrane protein"/>
    <property type="match status" value="1"/>
</dbReference>
<reference evidence="11 12" key="1">
    <citation type="submission" date="2021-12" db="EMBL/GenBank/DDBJ databases">
        <title>Genome sequencing of bacteria with rrn-lacking chromosome and rrn-plasmid.</title>
        <authorList>
            <person name="Anda M."/>
            <person name="Iwasaki W."/>
        </authorList>
    </citation>
    <scope>NUCLEOTIDE SEQUENCE [LARGE SCALE GENOMIC DNA]</scope>
    <source>
        <strain evidence="11 12">DSM 100852</strain>
    </source>
</reference>
<dbReference type="Gene3D" id="2.60.40.1120">
    <property type="entry name" value="Carboxypeptidase-like, regulatory domain"/>
    <property type="match status" value="1"/>
</dbReference>
<dbReference type="AlphaFoldDB" id="A0AAU9CRX2"/>
<dbReference type="NCBIfam" id="TIGR04057">
    <property type="entry name" value="SusC_RagA_signa"/>
    <property type="match status" value="1"/>
</dbReference>
<keyword evidence="6 8" id="KW-0472">Membrane</keyword>
<feature type="chain" id="PRO_5043975640" evidence="9">
    <location>
        <begin position="22"/>
        <end position="1080"/>
    </location>
</feature>
<comment type="similarity">
    <text evidence="8">Belongs to the TonB-dependent receptor family.</text>
</comment>
<dbReference type="EMBL" id="AP025314">
    <property type="protein sequence ID" value="BDD10737.1"/>
    <property type="molecule type" value="Genomic_DNA"/>
</dbReference>
<dbReference type="KEGG" id="fax:FUAX_31690"/>
<dbReference type="InterPro" id="IPR012910">
    <property type="entry name" value="Plug_dom"/>
</dbReference>
<gene>
    <name evidence="11" type="ORF">FUAX_31690</name>
</gene>
<dbReference type="Gene3D" id="2.170.130.10">
    <property type="entry name" value="TonB-dependent receptor, plug domain"/>
    <property type="match status" value="1"/>
</dbReference>
<dbReference type="GO" id="GO:0009279">
    <property type="term" value="C:cell outer membrane"/>
    <property type="evidence" value="ECO:0007669"/>
    <property type="project" value="UniProtKB-SubCell"/>
</dbReference>
<dbReference type="InterPro" id="IPR008969">
    <property type="entry name" value="CarboxyPept-like_regulatory"/>
</dbReference>
<dbReference type="InterPro" id="IPR023997">
    <property type="entry name" value="TonB-dep_OMP_SusC/RagA_CS"/>
</dbReference>
<evidence type="ECO:0000259" key="10">
    <source>
        <dbReference type="Pfam" id="PF07715"/>
    </source>
</evidence>
<evidence type="ECO:0000256" key="6">
    <source>
        <dbReference type="ARBA" id="ARBA00023136"/>
    </source>
</evidence>
<dbReference type="Proteomes" id="UP001348817">
    <property type="component" value="Chromosome"/>
</dbReference>
<name>A0AAU9CRX2_9BACT</name>
<organism evidence="11 12">
    <name type="scientific">Fulvitalea axinellae</name>
    <dbReference type="NCBI Taxonomy" id="1182444"/>
    <lineage>
        <taxon>Bacteria</taxon>
        <taxon>Pseudomonadati</taxon>
        <taxon>Bacteroidota</taxon>
        <taxon>Cytophagia</taxon>
        <taxon>Cytophagales</taxon>
        <taxon>Persicobacteraceae</taxon>
        <taxon>Fulvitalea</taxon>
    </lineage>
</organism>
<dbReference type="NCBIfam" id="TIGR04056">
    <property type="entry name" value="OMP_RagA_SusC"/>
    <property type="match status" value="1"/>
</dbReference>
<evidence type="ECO:0000256" key="9">
    <source>
        <dbReference type="SAM" id="SignalP"/>
    </source>
</evidence>
<dbReference type="GO" id="GO:0044718">
    <property type="term" value="P:siderophore transmembrane transport"/>
    <property type="evidence" value="ECO:0007669"/>
    <property type="project" value="TreeGrafter"/>
</dbReference>
<evidence type="ECO:0000313" key="12">
    <source>
        <dbReference type="Proteomes" id="UP001348817"/>
    </source>
</evidence>
<dbReference type="PROSITE" id="PS52016">
    <property type="entry name" value="TONB_DEPENDENT_REC_3"/>
    <property type="match status" value="1"/>
</dbReference>
<dbReference type="InterPro" id="IPR036942">
    <property type="entry name" value="Beta-barrel_TonB_sf"/>
</dbReference>
<protein>
    <submittedName>
        <fullName evidence="11">SusC/RagA family TonB-linked outer membrane protein</fullName>
    </submittedName>
</protein>
<proteinExistence type="inferred from homology"/>
<keyword evidence="2 8" id="KW-0813">Transport</keyword>
<dbReference type="Pfam" id="PF13715">
    <property type="entry name" value="CarbopepD_reg_2"/>
    <property type="match status" value="1"/>
</dbReference>
<dbReference type="SUPFAM" id="SSF56935">
    <property type="entry name" value="Porins"/>
    <property type="match status" value="1"/>
</dbReference>
<dbReference type="PANTHER" id="PTHR30069:SF29">
    <property type="entry name" value="HEMOGLOBIN AND HEMOGLOBIN-HAPTOGLOBIN-BINDING PROTEIN 1-RELATED"/>
    <property type="match status" value="1"/>
</dbReference>
<evidence type="ECO:0000256" key="3">
    <source>
        <dbReference type="ARBA" id="ARBA00022452"/>
    </source>
</evidence>
<evidence type="ECO:0000256" key="4">
    <source>
        <dbReference type="ARBA" id="ARBA00022692"/>
    </source>
</evidence>
<evidence type="ECO:0000256" key="8">
    <source>
        <dbReference type="PROSITE-ProRule" id="PRU01360"/>
    </source>
</evidence>